<organism evidence="1 2">
    <name type="scientific">Flavobacterium hydrocarbonoxydans</name>
    <dbReference type="NCBI Taxonomy" id="2683249"/>
    <lineage>
        <taxon>Bacteria</taxon>
        <taxon>Pseudomonadati</taxon>
        <taxon>Bacteroidota</taxon>
        <taxon>Flavobacteriia</taxon>
        <taxon>Flavobacteriales</taxon>
        <taxon>Flavobacteriaceae</taxon>
        <taxon>Flavobacterium</taxon>
    </lineage>
</organism>
<dbReference type="AlphaFoldDB" id="A0A6I4NMD9"/>
<evidence type="ECO:0000313" key="2">
    <source>
        <dbReference type="Proteomes" id="UP000471501"/>
    </source>
</evidence>
<accession>A0A6I4NMD9</accession>
<comment type="caution">
    <text evidence="1">The sequence shown here is derived from an EMBL/GenBank/DDBJ whole genome shotgun (WGS) entry which is preliminary data.</text>
</comment>
<gene>
    <name evidence="1" type="ORF">GON26_00420</name>
</gene>
<dbReference type="EMBL" id="WSTB01000001">
    <property type="protein sequence ID" value="MWB92819.1"/>
    <property type="molecule type" value="Genomic_DNA"/>
</dbReference>
<dbReference type="RefSeq" id="WP_160372768.1">
    <property type="nucleotide sequence ID" value="NZ_WSTB01000001.1"/>
</dbReference>
<reference evidence="1 2" key="1">
    <citation type="submission" date="2019-12" db="EMBL/GenBank/DDBJ databases">
        <authorList>
            <person name="Kim Y.S."/>
        </authorList>
    </citation>
    <scope>NUCLEOTIDE SEQUENCE [LARGE SCALE GENOMIC DNA]</scope>
    <source>
        <strain evidence="1 2">GA093</strain>
    </source>
</reference>
<name>A0A6I4NMD9_9FLAO</name>
<dbReference type="Proteomes" id="UP000471501">
    <property type="component" value="Unassembled WGS sequence"/>
</dbReference>
<evidence type="ECO:0000313" key="1">
    <source>
        <dbReference type="EMBL" id="MWB92819.1"/>
    </source>
</evidence>
<sequence length="103" mass="12014">MNKIVKGIIINIKPKKSFLLFFSTKAFLKKRTPVIKLISKIKNKKAYCTDSIRVFFITCLYQQLALRHNPADVYGANIGKTFINFQENFICEIRENDQINAKR</sequence>
<keyword evidence="2" id="KW-1185">Reference proteome</keyword>
<protein>
    <submittedName>
        <fullName evidence="1">Uncharacterized protein</fullName>
    </submittedName>
</protein>
<proteinExistence type="predicted"/>